<feature type="transmembrane region" description="Helical" evidence="1">
    <location>
        <begin position="72"/>
        <end position="91"/>
    </location>
</feature>
<keyword evidence="1" id="KW-0472">Membrane</keyword>
<dbReference type="AlphaFoldDB" id="A0A1I1SGZ6"/>
<dbReference type="STRING" id="870482.SAMN04487987_1166"/>
<keyword evidence="3" id="KW-1185">Reference proteome</keyword>
<dbReference type="Proteomes" id="UP000199439">
    <property type="component" value="Unassembled WGS sequence"/>
</dbReference>
<name>A0A1I1SGZ6_9FLAO</name>
<evidence type="ECO:0000256" key="1">
    <source>
        <dbReference type="SAM" id="Phobius"/>
    </source>
</evidence>
<feature type="transmembrane region" description="Helical" evidence="1">
    <location>
        <begin position="163"/>
        <end position="189"/>
    </location>
</feature>
<accession>A0A1I1SGZ6</accession>
<sequence length="257" mass="30154">MRNSLMDVVKLLFGKYFLAIYLTLGVYLYGIFSLLKAIRLWTSADLKDSIFWLFSVAFVLVFSLNKAKDSKYFRVILIDTIKVIAILEFVINFYNFSLVTELILLPVLIFIVMLQAVAGLDSKNTQVAKLLTNFMAIFGFGLLIYSIYQMANGYSDFFKLGTLHSFILPIILTFLFLPYLYFLSLYSIYESYFIRLDFMTVKKGKVKKVKKHIRRRAHININRLNRIMERFDKKVFYDDTNLKKYVKKISKRKKANG</sequence>
<reference evidence="3" key="1">
    <citation type="submission" date="2016-10" db="EMBL/GenBank/DDBJ databases">
        <authorList>
            <person name="Varghese N."/>
            <person name="Submissions S."/>
        </authorList>
    </citation>
    <scope>NUCLEOTIDE SEQUENCE [LARGE SCALE GENOMIC DNA]</scope>
    <source>
        <strain evidence="3">DSM 25730</strain>
    </source>
</reference>
<feature type="transmembrane region" description="Helical" evidence="1">
    <location>
        <begin position="12"/>
        <end position="29"/>
    </location>
</feature>
<evidence type="ECO:0000313" key="2">
    <source>
        <dbReference type="EMBL" id="SFD43103.1"/>
    </source>
</evidence>
<feature type="transmembrane region" description="Helical" evidence="1">
    <location>
        <begin position="49"/>
        <end position="65"/>
    </location>
</feature>
<keyword evidence="1" id="KW-1133">Transmembrane helix</keyword>
<proteinExistence type="predicted"/>
<organism evidence="2 3">
    <name type="scientific">Algibacter pectinivorans</name>
    <dbReference type="NCBI Taxonomy" id="870482"/>
    <lineage>
        <taxon>Bacteria</taxon>
        <taxon>Pseudomonadati</taxon>
        <taxon>Bacteroidota</taxon>
        <taxon>Flavobacteriia</taxon>
        <taxon>Flavobacteriales</taxon>
        <taxon>Flavobacteriaceae</taxon>
        <taxon>Algibacter</taxon>
    </lineage>
</organism>
<feature type="transmembrane region" description="Helical" evidence="1">
    <location>
        <begin position="97"/>
        <end position="118"/>
    </location>
</feature>
<protein>
    <submittedName>
        <fullName evidence="2">Uncharacterized protein</fullName>
    </submittedName>
</protein>
<feature type="transmembrane region" description="Helical" evidence="1">
    <location>
        <begin position="130"/>
        <end position="151"/>
    </location>
</feature>
<dbReference type="EMBL" id="FOMI01000016">
    <property type="protein sequence ID" value="SFD43103.1"/>
    <property type="molecule type" value="Genomic_DNA"/>
</dbReference>
<gene>
    <name evidence="2" type="ORF">SAMN04487987_1166</name>
</gene>
<keyword evidence="1" id="KW-0812">Transmembrane</keyword>
<evidence type="ECO:0000313" key="3">
    <source>
        <dbReference type="Proteomes" id="UP000199439"/>
    </source>
</evidence>